<keyword evidence="4" id="KW-1185">Reference proteome</keyword>
<dbReference type="Gene3D" id="3.10.50.30">
    <property type="entry name" value="Transcription elongation factor, GreA/GreB, C-terminal domain"/>
    <property type="match status" value="1"/>
</dbReference>
<dbReference type="GO" id="GO:0032784">
    <property type="term" value="P:regulation of DNA-templated transcription elongation"/>
    <property type="evidence" value="ECO:0007669"/>
    <property type="project" value="InterPro"/>
</dbReference>
<keyword evidence="3" id="KW-0808">Transferase</keyword>
<dbReference type="InterPro" id="IPR029462">
    <property type="entry name" value="Rnk_N"/>
</dbReference>
<evidence type="ECO:0000259" key="1">
    <source>
        <dbReference type="Pfam" id="PF01272"/>
    </source>
</evidence>
<dbReference type="GO" id="GO:0070063">
    <property type="term" value="F:RNA polymerase binding"/>
    <property type="evidence" value="ECO:0007669"/>
    <property type="project" value="InterPro"/>
</dbReference>
<dbReference type="SUPFAM" id="SSF54534">
    <property type="entry name" value="FKBP-like"/>
    <property type="match status" value="1"/>
</dbReference>
<dbReference type="RefSeq" id="WP_207300445.1">
    <property type="nucleotide sequence ID" value="NZ_CP071444.1"/>
</dbReference>
<sequence>MERQIYITELDKNRILEQIGYQKEFGSGNRGGLEELEKELGRAIVVDSHKIPPDVITMNSVIQIRFDDDLDDLEEITLVYPNEAAAMENKISIMAPVGTALLGHREGNEVEWEVPDGKVKIIVEKILYQPEAAGNFDR</sequence>
<feature type="domain" description="Transcription elongation factor GreA/GreB C-terminal" evidence="1">
    <location>
        <begin position="52"/>
        <end position="128"/>
    </location>
</feature>
<organism evidence="3 4">
    <name type="scientific">Alkalibacter rhizosphaerae</name>
    <dbReference type="NCBI Taxonomy" id="2815577"/>
    <lineage>
        <taxon>Bacteria</taxon>
        <taxon>Bacillati</taxon>
        <taxon>Bacillota</taxon>
        <taxon>Clostridia</taxon>
        <taxon>Eubacteriales</taxon>
        <taxon>Eubacteriaceae</taxon>
        <taxon>Alkalibacter</taxon>
    </lineage>
</organism>
<dbReference type="EMBL" id="CP071444">
    <property type="protein sequence ID" value="QSX09106.1"/>
    <property type="molecule type" value="Genomic_DNA"/>
</dbReference>
<proteinExistence type="predicted"/>
<accession>A0A974XNH6</accession>
<dbReference type="GO" id="GO:0003677">
    <property type="term" value="F:DNA binding"/>
    <property type="evidence" value="ECO:0007669"/>
    <property type="project" value="InterPro"/>
</dbReference>
<dbReference type="PANTHER" id="PTHR30437">
    <property type="entry name" value="TRANSCRIPTION ELONGATION FACTOR GREA"/>
    <property type="match status" value="1"/>
</dbReference>
<keyword evidence="3" id="KW-0418">Kinase</keyword>
<dbReference type="AlphaFoldDB" id="A0A974XNH6"/>
<reference evidence="3" key="1">
    <citation type="submission" date="2021-03" db="EMBL/GenBank/DDBJ databases">
        <title>Alkalibacter marinus sp. nov., isolated from tidal flat sediment.</title>
        <authorList>
            <person name="Namirimu T."/>
            <person name="Yang J.-A."/>
            <person name="Yang S.-H."/>
            <person name="Kim Y.-J."/>
            <person name="Kwon K.K."/>
        </authorList>
    </citation>
    <scope>NUCLEOTIDE SEQUENCE</scope>
    <source>
        <strain evidence="3">ES005</strain>
    </source>
</reference>
<dbReference type="KEGG" id="alka:J0B03_03285"/>
<dbReference type="Pfam" id="PF01272">
    <property type="entry name" value="GreA_GreB"/>
    <property type="match status" value="1"/>
</dbReference>
<dbReference type="GO" id="GO:0016301">
    <property type="term" value="F:kinase activity"/>
    <property type="evidence" value="ECO:0007669"/>
    <property type="project" value="UniProtKB-KW"/>
</dbReference>
<dbReference type="Pfam" id="PF14760">
    <property type="entry name" value="Rnk_N"/>
    <property type="match status" value="1"/>
</dbReference>
<dbReference type="InterPro" id="IPR036953">
    <property type="entry name" value="GreA/GreB_C_sf"/>
</dbReference>
<dbReference type="NCBIfam" id="NF004396">
    <property type="entry name" value="PRK05753.1"/>
    <property type="match status" value="1"/>
</dbReference>
<gene>
    <name evidence="3" type="primary">rnk</name>
    <name evidence="3" type="ORF">J0B03_03285</name>
</gene>
<dbReference type="Proteomes" id="UP000663499">
    <property type="component" value="Chromosome"/>
</dbReference>
<dbReference type="GO" id="GO:0006354">
    <property type="term" value="P:DNA-templated transcription elongation"/>
    <property type="evidence" value="ECO:0007669"/>
    <property type="project" value="TreeGrafter"/>
</dbReference>
<name>A0A974XNH6_9FIRM</name>
<evidence type="ECO:0000313" key="4">
    <source>
        <dbReference type="Proteomes" id="UP000663499"/>
    </source>
</evidence>
<evidence type="ECO:0000259" key="2">
    <source>
        <dbReference type="Pfam" id="PF14760"/>
    </source>
</evidence>
<dbReference type="InterPro" id="IPR023459">
    <property type="entry name" value="Tscrpt_elong_fac_GreA/B_fam"/>
</dbReference>
<evidence type="ECO:0000313" key="3">
    <source>
        <dbReference type="EMBL" id="QSX09106.1"/>
    </source>
</evidence>
<dbReference type="PANTHER" id="PTHR30437:SF5">
    <property type="entry name" value="REGULATOR OF NUCLEOSIDE DIPHOSPHATE KINASE"/>
    <property type="match status" value="1"/>
</dbReference>
<dbReference type="InterPro" id="IPR001437">
    <property type="entry name" value="Tscrpt_elong_fac_GreA/B_C"/>
</dbReference>
<protein>
    <submittedName>
        <fullName evidence="3">Nucleoside diphosphate kinase regulator</fullName>
    </submittedName>
</protein>
<feature type="domain" description="Regulator of nucleoside diphosphate kinase N-terminal" evidence="2">
    <location>
        <begin position="3"/>
        <end position="46"/>
    </location>
</feature>